<evidence type="ECO:0000256" key="1">
    <source>
        <dbReference type="SAM" id="SignalP"/>
    </source>
</evidence>
<feature type="chain" id="PRO_5042885726" evidence="1">
    <location>
        <begin position="20"/>
        <end position="161"/>
    </location>
</feature>
<comment type="caution">
    <text evidence="2">The sequence shown here is derived from an EMBL/GenBank/DDBJ whole genome shotgun (WGS) entry which is preliminary data.</text>
</comment>
<dbReference type="InterPro" id="IPR036249">
    <property type="entry name" value="Thioredoxin-like_sf"/>
</dbReference>
<dbReference type="AlphaFoldDB" id="A0AAP0RDC2"/>
<dbReference type="SUPFAM" id="SSF52833">
    <property type="entry name" value="Thioredoxin-like"/>
    <property type="match status" value="1"/>
</dbReference>
<dbReference type="Gene3D" id="3.40.30.10">
    <property type="entry name" value="Glutaredoxin"/>
    <property type="match status" value="1"/>
</dbReference>
<name>A0AAP0RDC2_LIQFO</name>
<protein>
    <submittedName>
        <fullName evidence="2">Uncharacterized protein</fullName>
    </submittedName>
</protein>
<dbReference type="EMBL" id="JBBPBK010000011">
    <property type="protein sequence ID" value="KAK9274877.1"/>
    <property type="molecule type" value="Genomic_DNA"/>
</dbReference>
<keyword evidence="3" id="KW-1185">Reference proteome</keyword>
<keyword evidence="1" id="KW-0732">Signal</keyword>
<reference evidence="2 3" key="1">
    <citation type="journal article" date="2024" name="Plant J.">
        <title>Genome sequences and population genomics reveal climatic adaptation and genomic divergence between two closely related sweetgum species.</title>
        <authorList>
            <person name="Xu W.Q."/>
            <person name="Ren C.Q."/>
            <person name="Zhang X.Y."/>
            <person name="Comes H.P."/>
            <person name="Liu X.H."/>
            <person name="Li Y.G."/>
            <person name="Kettle C.J."/>
            <person name="Jalonen R."/>
            <person name="Gaisberger H."/>
            <person name="Ma Y.Z."/>
            <person name="Qiu Y.X."/>
        </authorList>
    </citation>
    <scope>NUCLEOTIDE SEQUENCE [LARGE SCALE GENOMIC DNA]</scope>
    <source>
        <strain evidence="2">Hangzhou</strain>
    </source>
</reference>
<sequence>MKVNLLIIASLILLSSVAADSESEGGGRTIEWQVLTKQNFSSQIHLHPHLLLMVTVPWSGESRFLMKELTRAVAYKQEKLGSLKLMLMYRSNERMLADAIDAREGITFLYYHHSVSYKYQGRLRAQNILSSINSVVSLLPEELPLRPLNTPEDLKSVSCIN</sequence>
<organism evidence="2 3">
    <name type="scientific">Liquidambar formosana</name>
    <name type="common">Formosan gum</name>
    <dbReference type="NCBI Taxonomy" id="63359"/>
    <lineage>
        <taxon>Eukaryota</taxon>
        <taxon>Viridiplantae</taxon>
        <taxon>Streptophyta</taxon>
        <taxon>Embryophyta</taxon>
        <taxon>Tracheophyta</taxon>
        <taxon>Spermatophyta</taxon>
        <taxon>Magnoliopsida</taxon>
        <taxon>eudicotyledons</taxon>
        <taxon>Gunneridae</taxon>
        <taxon>Pentapetalae</taxon>
        <taxon>Saxifragales</taxon>
        <taxon>Altingiaceae</taxon>
        <taxon>Liquidambar</taxon>
    </lineage>
</organism>
<evidence type="ECO:0000313" key="2">
    <source>
        <dbReference type="EMBL" id="KAK9274877.1"/>
    </source>
</evidence>
<gene>
    <name evidence="2" type="ORF">L1049_022131</name>
</gene>
<feature type="signal peptide" evidence="1">
    <location>
        <begin position="1"/>
        <end position="19"/>
    </location>
</feature>
<accession>A0AAP0RDC2</accession>
<proteinExistence type="predicted"/>
<dbReference type="Proteomes" id="UP001415857">
    <property type="component" value="Unassembled WGS sequence"/>
</dbReference>
<evidence type="ECO:0000313" key="3">
    <source>
        <dbReference type="Proteomes" id="UP001415857"/>
    </source>
</evidence>